<reference evidence="3 5" key="1">
    <citation type="submission" date="2018-06" db="EMBL/GenBank/DDBJ databases">
        <authorList>
            <consortium name="Pathogen Informatics"/>
            <person name="Doyle S."/>
        </authorList>
    </citation>
    <scope>NUCLEOTIDE SEQUENCE [LARGE SCALE GENOMIC DNA]</scope>
    <source>
        <strain evidence="3 5">NCTC11159</strain>
    </source>
</reference>
<feature type="signal peptide" evidence="1">
    <location>
        <begin position="1"/>
        <end position="20"/>
    </location>
</feature>
<protein>
    <submittedName>
        <fullName evidence="4">Peptidoglycan/xylan/chitin deacetylase (PgdA/CDA1 family)</fullName>
    </submittedName>
    <submittedName>
        <fullName evidence="3">Probable polysaccharide deacetylase pdaA</fullName>
        <ecNumber evidence="3">3.-.-.-</ecNumber>
    </submittedName>
</protein>
<keyword evidence="3" id="KW-0378">Hydrolase</keyword>
<evidence type="ECO:0000256" key="1">
    <source>
        <dbReference type="SAM" id="SignalP"/>
    </source>
</evidence>
<dbReference type="CDD" id="cd10917">
    <property type="entry name" value="CE4_NodB_like_6s_7s"/>
    <property type="match status" value="1"/>
</dbReference>
<proteinExistence type="predicted"/>
<dbReference type="PROSITE" id="PS51677">
    <property type="entry name" value="NODB"/>
    <property type="match status" value="1"/>
</dbReference>
<dbReference type="Proteomes" id="UP000295794">
    <property type="component" value="Unassembled WGS sequence"/>
</dbReference>
<reference evidence="4 6" key="2">
    <citation type="submission" date="2019-03" db="EMBL/GenBank/DDBJ databases">
        <title>Genomic Encyclopedia of Type Strains, Phase IV (KMG-IV): sequencing the most valuable type-strain genomes for metagenomic binning, comparative biology and taxonomic classification.</title>
        <authorList>
            <person name="Goeker M."/>
        </authorList>
    </citation>
    <scope>NUCLEOTIDE SEQUENCE [LARGE SCALE GENOMIC DNA]</scope>
    <source>
        <strain evidence="4 6">DSM 3764</strain>
    </source>
</reference>
<evidence type="ECO:0000313" key="6">
    <source>
        <dbReference type="Proteomes" id="UP000295794"/>
    </source>
</evidence>
<dbReference type="EMBL" id="SMBT01000001">
    <property type="protein sequence ID" value="TCU90479.1"/>
    <property type="molecule type" value="Genomic_DNA"/>
</dbReference>
<dbReference type="OrthoDB" id="276604at2"/>
<dbReference type="InterPro" id="IPR011330">
    <property type="entry name" value="Glyco_hydro/deAcase_b/a-brl"/>
</dbReference>
<organism evidence="3 5">
    <name type="scientific">Iodobacter fluviatilis</name>
    <dbReference type="NCBI Taxonomy" id="537"/>
    <lineage>
        <taxon>Bacteria</taxon>
        <taxon>Pseudomonadati</taxon>
        <taxon>Pseudomonadota</taxon>
        <taxon>Betaproteobacteria</taxon>
        <taxon>Neisseriales</taxon>
        <taxon>Chitinibacteraceae</taxon>
        <taxon>Iodobacter</taxon>
    </lineage>
</organism>
<sequence>MKKISRIVMGLLVSVGMANAQTPPRLRTPFVENWGQIPPAVLDRQAKEFAGTYFLEGPGDRKEIAFTYDDGPSLDTPALLDLLKKENVKVTFFWQGSQIEQFPETVRRALAEGHTLANHSYNHPDLSKLEDGGVWWQDQLEKTQQAYQKVVGFQPTMMRPPYGFLNDSQIKSLQGKGMKAILWSVDSADWFHTHQNKMDELASNAIENVIRQYIHPEAIVLMHDSGGRGRKPTILATSRLIPELKKQGYQFTTVDKLLNIPAKLASAPAAK</sequence>
<keyword evidence="1" id="KW-0732">Signal</keyword>
<dbReference type="AlphaFoldDB" id="A0A377Q2L1"/>
<dbReference type="InterPro" id="IPR050248">
    <property type="entry name" value="Polysacc_deacetylase_ArnD"/>
</dbReference>
<evidence type="ECO:0000313" key="5">
    <source>
        <dbReference type="Proteomes" id="UP000255108"/>
    </source>
</evidence>
<evidence type="ECO:0000313" key="4">
    <source>
        <dbReference type="EMBL" id="TCU90479.1"/>
    </source>
</evidence>
<dbReference type="RefSeq" id="WP_115225949.1">
    <property type="nucleotide sequence ID" value="NZ_CAWOLO010000001.1"/>
</dbReference>
<accession>A0A377Q2L1</accession>
<dbReference type="PANTHER" id="PTHR10587">
    <property type="entry name" value="GLYCOSYL TRANSFERASE-RELATED"/>
    <property type="match status" value="1"/>
</dbReference>
<dbReference type="EMBL" id="UGHR01000001">
    <property type="protein sequence ID" value="STQ89506.1"/>
    <property type="molecule type" value="Genomic_DNA"/>
</dbReference>
<evidence type="ECO:0000313" key="3">
    <source>
        <dbReference type="EMBL" id="STQ89506.1"/>
    </source>
</evidence>
<dbReference type="Gene3D" id="3.20.20.370">
    <property type="entry name" value="Glycoside hydrolase/deacetylase"/>
    <property type="match status" value="1"/>
</dbReference>
<name>A0A377Q2L1_9NEIS</name>
<dbReference type="GO" id="GO:0005975">
    <property type="term" value="P:carbohydrate metabolic process"/>
    <property type="evidence" value="ECO:0007669"/>
    <property type="project" value="InterPro"/>
</dbReference>
<gene>
    <name evidence="3" type="primary">pdaA</name>
    <name evidence="4" type="ORF">EV682_101512</name>
    <name evidence="3" type="ORF">NCTC11159_00530</name>
</gene>
<dbReference type="InterPro" id="IPR002509">
    <property type="entry name" value="NODB_dom"/>
</dbReference>
<dbReference type="EC" id="3.-.-.-" evidence="3"/>
<dbReference type="GO" id="GO:0016810">
    <property type="term" value="F:hydrolase activity, acting on carbon-nitrogen (but not peptide) bonds"/>
    <property type="evidence" value="ECO:0007669"/>
    <property type="project" value="InterPro"/>
</dbReference>
<feature type="domain" description="NodB homology" evidence="2">
    <location>
        <begin position="62"/>
        <end position="252"/>
    </location>
</feature>
<dbReference type="Pfam" id="PF01522">
    <property type="entry name" value="Polysacc_deac_1"/>
    <property type="match status" value="1"/>
</dbReference>
<dbReference type="SUPFAM" id="SSF88713">
    <property type="entry name" value="Glycoside hydrolase/deacetylase"/>
    <property type="match status" value="1"/>
</dbReference>
<keyword evidence="6" id="KW-1185">Reference proteome</keyword>
<dbReference type="Proteomes" id="UP000255108">
    <property type="component" value="Unassembled WGS sequence"/>
</dbReference>
<feature type="chain" id="PRO_5016863240" evidence="1">
    <location>
        <begin position="21"/>
        <end position="271"/>
    </location>
</feature>
<evidence type="ECO:0000259" key="2">
    <source>
        <dbReference type="PROSITE" id="PS51677"/>
    </source>
</evidence>